<reference evidence="1 2" key="1">
    <citation type="submission" date="2021-03" db="EMBL/GenBank/DDBJ databases">
        <title>Sequencing the genomes of 1000 actinobacteria strains.</title>
        <authorList>
            <person name="Klenk H.-P."/>
        </authorList>
    </citation>
    <scope>NUCLEOTIDE SEQUENCE [LARGE SCALE GENOMIC DNA]</scope>
    <source>
        <strain evidence="1 2">DSM 46670</strain>
    </source>
</reference>
<dbReference type="Proteomes" id="UP001519332">
    <property type="component" value="Unassembled WGS sequence"/>
</dbReference>
<organism evidence="1 2">
    <name type="scientific">Kibdelosporangium banguiense</name>
    <dbReference type="NCBI Taxonomy" id="1365924"/>
    <lineage>
        <taxon>Bacteria</taxon>
        <taxon>Bacillati</taxon>
        <taxon>Actinomycetota</taxon>
        <taxon>Actinomycetes</taxon>
        <taxon>Pseudonocardiales</taxon>
        <taxon>Pseudonocardiaceae</taxon>
        <taxon>Kibdelosporangium</taxon>
    </lineage>
</organism>
<name>A0ABS4U1X2_9PSEU</name>
<comment type="caution">
    <text evidence="1">The sequence shown here is derived from an EMBL/GenBank/DDBJ whole genome shotgun (WGS) entry which is preliminary data.</text>
</comment>
<protein>
    <submittedName>
        <fullName evidence="1">Uncharacterized protein</fullName>
    </submittedName>
</protein>
<gene>
    <name evidence="1" type="ORF">JOF56_011022</name>
</gene>
<accession>A0ABS4U1X2</accession>
<dbReference type="EMBL" id="JAGINW010000001">
    <property type="protein sequence ID" value="MBP2330637.1"/>
    <property type="molecule type" value="Genomic_DNA"/>
</dbReference>
<sequence>MLETTRGALETYDGLVRRYRGRLEDDLELCWDSDTLAAGDGGMDIRWLCDQSLVIESMPAEACIALTNYDRLVRIRGYVALPNDRVIYTHGPDQMRMDWDADVVVFEPVTDVDEVETVSFADLCQPWPGVPYATRPPVGQRPRVT</sequence>
<keyword evidence="2" id="KW-1185">Reference proteome</keyword>
<proteinExistence type="predicted"/>
<evidence type="ECO:0000313" key="1">
    <source>
        <dbReference type="EMBL" id="MBP2330637.1"/>
    </source>
</evidence>
<evidence type="ECO:0000313" key="2">
    <source>
        <dbReference type="Proteomes" id="UP001519332"/>
    </source>
</evidence>
<dbReference type="RefSeq" id="WP_209647253.1">
    <property type="nucleotide sequence ID" value="NZ_JAGINW010000001.1"/>
</dbReference>